<dbReference type="EMBL" id="JACICY010000002">
    <property type="protein sequence ID" value="MBB3859912.1"/>
    <property type="molecule type" value="Genomic_DNA"/>
</dbReference>
<organism evidence="8 9">
    <name type="scientific">Novosphingobium hassiacum</name>
    <dbReference type="NCBI Taxonomy" id="173676"/>
    <lineage>
        <taxon>Bacteria</taxon>
        <taxon>Pseudomonadati</taxon>
        <taxon>Pseudomonadota</taxon>
        <taxon>Alphaproteobacteria</taxon>
        <taxon>Sphingomonadales</taxon>
        <taxon>Sphingomonadaceae</taxon>
        <taxon>Novosphingobium</taxon>
    </lineage>
</organism>
<dbReference type="PANTHER" id="PTHR38459:SF1">
    <property type="entry name" value="PROPHAGE BACTOPRENOL-LINKED GLUCOSE TRANSLOCASE HOMOLOG"/>
    <property type="match status" value="1"/>
</dbReference>
<evidence type="ECO:0000256" key="2">
    <source>
        <dbReference type="ARBA" id="ARBA00009399"/>
    </source>
</evidence>
<feature type="transmembrane region" description="Helical" evidence="6">
    <location>
        <begin position="20"/>
        <end position="40"/>
    </location>
</feature>
<dbReference type="RefSeq" id="WP_183612183.1">
    <property type="nucleotide sequence ID" value="NZ_JACICY010000002.1"/>
</dbReference>
<dbReference type="InterPro" id="IPR007267">
    <property type="entry name" value="GtrA_DPMS_TM"/>
</dbReference>
<evidence type="ECO:0000313" key="8">
    <source>
        <dbReference type="EMBL" id="MBB3859912.1"/>
    </source>
</evidence>
<evidence type="ECO:0000256" key="5">
    <source>
        <dbReference type="ARBA" id="ARBA00023136"/>
    </source>
</evidence>
<feature type="transmembrane region" description="Helical" evidence="6">
    <location>
        <begin position="114"/>
        <end position="130"/>
    </location>
</feature>
<reference evidence="8 9" key="1">
    <citation type="submission" date="2020-08" db="EMBL/GenBank/DDBJ databases">
        <title>Genomic Encyclopedia of Type Strains, Phase IV (KMG-IV): sequencing the most valuable type-strain genomes for metagenomic binning, comparative biology and taxonomic classification.</title>
        <authorList>
            <person name="Goeker M."/>
        </authorList>
    </citation>
    <scope>NUCLEOTIDE SEQUENCE [LARGE SCALE GENOMIC DNA]</scope>
    <source>
        <strain evidence="8 9">DSM 14552</strain>
    </source>
</reference>
<comment type="subcellular location">
    <subcellularLocation>
        <location evidence="1">Membrane</location>
        <topology evidence="1">Multi-pass membrane protein</topology>
    </subcellularLocation>
</comment>
<evidence type="ECO:0000313" key="9">
    <source>
        <dbReference type="Proteomes" id="UP000562395"/>
    </source>
</evidence>
<keyword evidence="5 6" id="KW-0472">Membrane</keyword>
<dbReference type="GO" id="GO:0005886">
    <property type="term" value="C:plasma membrane"/>
    <property type="evidence" value="ECO:0007669"/>
    <property type="project" value="TreeGrafter"/>
</dbReference>
<dbReference type="PANTHER" id="PTHR38459">
    <property type="entry name" value="PROPHAGE BACTOPRENOL-LINKED GLUCOSE TRANSLOCASE HOMOLOG"/>
    <property type="match status" value="1"/>
</dbReference>
<feature type="domain" description="GtrA/DPMS transmembrane" evidence="7">
    <location>
        <begin position="19"/>
        <end position="136"/>
    </location>
</feature>
<feature type="transmembrane region" description="Helical" evidence="6">
    <location>
        <begin position="85"/>
        <end position="108"/>
    </location>
</feature>
<comment type="similarity">
    <text evidence="2">Belongs to the GtrA family.</text>
</comment>
<dbReference type="Proteomes" id="UP000562395">
    <property type="component" value="Unassembled WGS sequence"/>
</dbReference>
<dbReference type="AlphaFoldDB" id="A0A7W5ZXC9"/>
<gene>
    <name evidence="8" type="ORF">GGQ88_001173</name>
</gene>
<evidence type="ECO:0000259" key="7">
    <source>
        <dbReference type="Pfam" id="PF04138"/>
    </source>
</evidence>
<name>A0A7W5ZXC9_9SPHN</name>
<protein>
    <submittedName>
        <fullName evidence="8">Putative flippase GtrA</fullName>
    </submittedName>
</protein>
<dbReference type="Pfam" id="PF04138">
    <property type="entry name" value="GtrA_DPMS_TM"/>
    <property type="match status" value="1"/>
</dbReference>
<evidence type="ECO:0000256" key="6">
    <source>
        <dbReference type="SAM" id="Phobius"/>
    </source>
</evidence>
<evidence type="ECO:0000256" key="3">
    <source>
        <dbReference type="ARBA" id="ARBA00022692"/>
    </source>
</evidence>
<evidence type="ECO:0000256" key="1">
    <source>
        <dbReference type="ARBA" id="ARBA00004141"/>
    </source>
</evidence>
<comment type="caution">
    <text evidence="8">The sequence shown here is derived from an EMBL/GenBank/DDBJ whole genome shotgun (WGS) entry which is preliminary data.</text>
</comment>
<keyword evidence="3 6" id="KW-0812">Transmembrane</keyword>
<sequence>MTRVILPIIDRLRQVMLLRYLLASVGALAVDMGSFLGLLAAGTVPVLASALGYSLGIVAHWLLSSRTVFMDSVAQDRVTRTRQKALFVGSALAGLALTTLIVGAGTAIGIDSRLSKIVAIGASFMVTWLLRKRIVFQ</sequence>
<keyword evidence="4 6" id="KW-1133">Transmembrane helix</keyword>
<dbReference type="InterPro" id="IPR051401">
    <property type="entry name" value="GtrA_CellWall_Glycosyl"/>
</dbReference>
<keyword evidence="9" id="KW-1185">Reference proteome</keyword>
<evidence type="ECO:0000256" key="4">
    <source>
        <dbReference type="ARBA" id="ARBA00022989"/>
    </source>
</evidence>
<feature type="transmembrane region" description="Helical" evidence="6">
    <location>
        <begin position="46"/>
        <end position="64"/>
    </location>
</feature>
<accession>A0A7W5ZXC9</accession>
<proteinExistence type="inferred from homology"/>
<dbReference type="GO" id="GO:0000271">
    <property type="term" value="P:polysaccharide biosynthetic process"/>
    <property type="evidence" value="ECO:0007669"/>
    <property type="project" value="InterPro"/>
</dbReference>